<dbReference type="GeneID" id="14912027"/>
<gene>
    <name evidence="3" type="ORF">ACA1_258020</name>
</gene>
<reference evidence="3 4" key="1">
    <citation type="journal article" date="2013" name="Genome Biol.">
        <title>Genome of Acanthamoeba castellanii highlights extensive lateral gene transfer and early evolution of tyrosine kinase signaling.</title>
        <authorList>
            <person name="Clarke M."/>
            <person name="Lohan A.J."/>
            <person name="Liu B."/>
            <person name="Lagkouvardos I."/>
            <person name="Roy S."/>
            <person name="Zafar N."/>
            <person name="Bertelli C."/>
            <person name="Schilde C."/>
            <person name="Kianianmomeni A."/>
            <person name="Burglin T.R."/>
            <person name="Frech C."/>
            <person name="Turcotte B."/>
            <person name="Kopec K.O."/>
            <person name="Synnott J.M."/>
            <person name="Choo C."/>
            <person name="Paponov I."/>
            <person name="Finkler A."/>
            <person name="Soon Heng Tan C."/>
            <person name="Hutchins A.P."/>
            <person name="Weinmeier T."/>
            <person name="Rattei T."/>
            <person name="Chu J.S."/>
            <person name="Gimenez G."/>
            <person name="Irimia M."/>
            <person name="Rigden D.J."/>
            <person name="Fitzpatrick D.A."/>
            <person name="Lorenzo-Morales J."/>
            <person name="Bateman A."/>
            <person name="Chiu C.H."/>
            <person name="Tang P."/>
            <person name="Hegemann P."/>
            <person name="Fromm H."/>
            <person name="Raoult D."/>
            <person name="Greub G."/>
            <person name="Miranda-Saavedra D."/>
            <person name="Chen N."/>
            <person name="Nash P."/>
            <person name="Ginger M.L."/>
            <person name="Horn M."/>
            <person name="Schaap P."/>
            <person name="Caler L."/>
            <person name="Loftus B."/>
        </authorList>
    </citation>
    <scope>NUCLEOTIDE SEQUENCE [LARGE SCALE GENOMIC DNA]</scope>
    <source>
        <strain evidence="3 4">Neff</strain>
    </source>
</reference>
<dbReference type="PANTHER" id="PTHR11365:SF2">
    <property type="entry name" value="5-OXOPROLINASE"/>
    <property type="match status" value="1"/>
</dbReference>
<evidence type="ECO:0000313" key="3">
    <source>
        <dbReference type="EMBL" id="ELR11570.1"/>
    </source>
</evidence>
<feature type="chain" id="PRO_5003989683" evidence="1">
    <location>
        <begin position="28"/>
        <end position="205"/>
    </location>
</feature>
<dbReference type="InterPro" id="IPR045079">
    <property type="entry name" value="Oxoprolinase-like"/>
</dbReference>
<dbReference type="GO" id="GO:0017168">
    <property type="term" value="F:5-oxoprolinase (ATP-hydrolyzing) activity"/>
    <property type="evidence" value="ECO:0007669"/>
    <property type="project" value="TreeGrafter"/>
</dbReference>
<feature type="non-terminal residue" evidence="3">
    <location>
        <position position="205"/>
    </location>
</feature>
<sequence length="205" mass="22503">MSISSVPLSLSLGFLVAAFFGLRLLGGDDDPYLDLRYEGTDTILRTKQPAVGSEFEGDYEGAFKAEYQREYGFTIKERAVVVDNIRVRAIGVTANVKRIPKLKLDAPFSERNAAPHGGVHDVLFRGRRVKTPVYQLSDLGADDIVVGPAIIIDKTSTIVIEPLCKAKITNWGDISIEVQSARKASIGTDLDPIQLSLFSNRFMSI</sequence>
<name>L8GER4_ACACF</name>
<dbReference type="AlphaFoldDB" id="L8GER4"/>
<organism evidence="3 4">
    <name type="scientific">Acanthamoeba castellanii (strain ATCC 30010 / Neff)</name>
    <dbReference type="NCBI Taxonomy" id="1257118"/>
    <lineage>
        <taxon>Eukaryota</taxon>
        <taxon>Amoebozoa</taxon>
        <taxon>Discosea</taxon>
        <taxon>Longamoebia</taxon>
        <taxon>Centramoebida</taxon>
        <taxon>Acanthamoebidae</taxon>
        <taxon>Acanthamoeba</taxon>
    </lineage>
</organism>
<evidence type="ECO:0000259" key="2">
    <source>
        <dbReference type="Pfam" id="PF19278"/>
    </source>
</evidence>
<proteinExistence type="predicted"/>
<dbReference type="STRING" id="1257118.L8GER4"/>
<dbReference type="EMBL" id="KB008148">
    <property type="protein sequence ID" value="ELR11570.1"/>
    <property type="molecule type" value="Genomic_DNA"/>
</dbReference>
<feature type="domain" description="Acetophenone carboxylase-like C-terminal" evidence="2">
    <location>
        <begin position="54"/>
        <end position="168"/>
    </location>
</feature>
<accession>L8GER4</accession>
<dbReference type="PANTHER" id="PTHR11365">
    <property type="entry name" value="5-OXOPROLINASE RELATED"/>
    <property type="match status" value="1"/>
</dbReference>
<dbReference type="OrthoDB" id="3643at2759"/>
<keyword evidence="1" id="KW-0732">Signal</keyword>
<keyword evidence="4" id="KW-1185">Reference proteome</keyword>
<evidence type="ECO:0000313" key="4">
    <source>
        <dbReference type="Proteomes" id="UP000011083"/>
    </source>
</evidence>
<evidence type="ECO:0000256" key="1">
    <source>
        <dbReference type="SAM" id="SignalP"/>
    </source>
</evidence>
<feature type="signal peptide" evidence="1">
    <location>
        <begin position="1"/>
        <end position="27"/>
    </location>
</feature>
<dbReference type="VEuPathDB" id="AmoebaDB:ACA1_258020"/>
<protein>
    <submittedName>
        <fullName evidence="3">5-oxoprolinase (ATP-hydrolyzing), putative</fullName>
    </submittedName>
</protein>
<dbReference type="Proteomes" id="UP000011083">
    <property type="component" value="Unassembled WGS sequence"/>
</dbReference>
<dbReference type="GO" id="GO:0006749">
    <property type="term" value="P:glutathione metabolic process"/>
    <property type="evidence" value="ECO:0007669"/>
    <property type="project" value="TreeGrafter"/>
</dbReference>
<dbReference type="GO" id="GO:0005829">
    <property type="term" value="C:cytosol"/>
    <property type="evidence" value="ECO:0007669"/>
    <property type="project" value="TreeGrafter"/>
</dbReference>
<dbReference type="KEGG" id="acan:ACA1_258020"/>
<dbReference type="InterPro" id="IPR049517">
    <property type="entry name" value="ACX-like_C"/>
</dbReference>
<dbReference type="Pfam" id="PF19278">
    <property type="entry name" value="Hydant_A_C"/>
    <property type="match status" value="1"/>
</dbReference>
<dbReference type="RefSeq" id="XP_004333583.1">
    <property type="nucleotide sequence ID" value="XM_004333535.1"/>
</dbReference>